<evidence type="ECO:0000256" key="1">
    <source>
        <dbReference type="ARBA" id="ARBA00006484"/>
    </source>
</evidence>
<evidence type="ECO:0000313" key="4">
    <source>
        <dbReference type="EMBL" id="GLJ74888.1"/>
    </source>
</evidence>
<dbReference type="PRINTS" id="PR00080">
    <property type="entry name" value="SDRFAMILY"/>
</dbReference>
<dbReference type="Pfam" id="PF00106">
    <property type="entry name" value="adh_short"/>
    <property type="match status" value="1"/>
</dbReference>
<dbReference type="EMBL" id="BSEN01000001">
    <property type="protein sequence ID" value="GLJ74888.1"/>
    <property type="molecule type" value="Genomic_DNA"/>
</dbReference>
<evidence type="ECO:0000256" key="3">
    <source>
        <dbReference type="RuleBase" id="RU000363"/>
    </source>
</evidence>
<protein>
    <submittedName>
        <fullName evidence="4">3-oxoacyl-ACP reductase</fullName>
    </submittedName>
</protein>
<keyword evidence="2" id="KW-0560">Oxidoreductase</keyword>
<dbReference type="InterPro" id="IPR050259">
    <property type="entry name" value="SDR"/>
</dbReference>
<comment type="caution">
    <text evidence="4">The sequence shown here is derived from an EMBL/GenBank/DDBJ whole genome shotgun (WGS) entry which is preliminary data.</text>
</comment>
<proteinExistence type="inferred from homology"/>
<name>A0A9W6H7V3_9MICO</name>
<dbReference type="InterPro" id="IPR002347">
    <property type="entry name" value="SDR_fam"/>
</dbReference>
<dbReference type="GO" id="GO:0032787">
    <property type="term" value="P:monocarboxylic acid metabolic process"/>
    <property type="evidence" value="ECO:0007669"/>
    <property type="project" value="UniProtKB-ARBA"/>
</dbReference>
<dbReference type="InterPro" id="IPR036291">
    <property type="entry name" value="NAD(P)-bd_dom_sf"/>
</dbReference>
<dbReference type="PRINTS" id="PR00081">
    <property type="entry name" value="GDHRDH"/>
</dbReference>
<dbReference type="GO" id="GO:0016491">
    <property type="term" value="F:oxidoreductase activity"/>
    <property type="evidence" value="ECO:0007669"/>
    <property type="project" value="UniProtKB-KW"/>
</dbReference>
<organism evidence="4 5">
    <name type="scientific">Leifsonia poae</name>
    <dbReference type="NCBI Taxonomy" id="110933"/>
    <lineage>
        <taxon>Bacteria</taxon>
        <taxon>Bacillati</taxon>
        <taxon>Actinomycetota</taxon>
        <taxon>Actinomycetes</taxon>
        <taxon>Micrococcales</taxon>
        <taxon>Microbacteriaceae</taxon>
        <taxon>Leifsonia</taxon>
    </lineage>
</organism>
<dbReference type="PROSITE" id="PS00061">
    <property type="entry name" value="ADH_SHORT"/>
    <property type="match status" value="1"/>
</dbReference>
<dbReference type="RefSeq" id="WP_271175568.1">
    <property type="nucleotide sequence ID" value="NZ_BAAAJO010000001.1"/>
</dbReference>
<comment type="similarity">
    <text evidence="1 3">Belongs to the short-chain dehydrogenases/reductases (SDR) family.</text>
</comment>
<dbReference type="Proteomes" id="UP001142372">
    <property type="component" value="Unassembled WGS sequence"/>
</dbReference>
<evidence type="ECO:0000256" key="2">
    <source>
        <dbReference type="ARBA" id="ARBA00023002"/>
    </source>
</evidence>
<gene>
    <name evidence="4" type="primary">fabG_1</name>
    <name evidence="4" type="ORF">GCM10017584_04610</name>
</gene>
<dbReference type="AlphaFoldDB" id="A0A9W6H7V3"/>
<dbReference type="PANTHER" id="PTHR42879">
    <property type="entry name" value="3-OXOACYL-(ACYL-CARRIER-PROTEIN) REDUCTASE"/>
    <property type="match status" value="1"/>
</dbReference>
<accession>A0A9W6H7V3</accession>
<sequence length="266" mass="26884">MSSSQRTAIVTGASKGIGLAVVKRLLADGCTVIAGARSSTPELDALIADDSHDPHDAGGGVEFVSADLSQPGAAERLVAAAGDRVDILVNNVGATTSRVDGFLSITDEQWMASLNLNFLAAVRMCRAVVPGMLAAGSGVIVNVASVNAFLPDPGVMDYSAAKGALLNFAKALSKEVGPAGIRVNSVDPGPVATDLWLGNAGVAHTVGAANGITPEQVAENALSSSATKRFTQPSEVAEVVAFLADERLPNLTGSAITIDGGLIPTL</sequence>
<reference evidence="4" key="2">
    <citation type="submission" date="2023-01" db="EMBL/GenBank/DDBJ databases">
        <authorList>
            <person name="Sun Q."/>
            <person name="Evtushenko L."/>
        </authorList>
    </citation>
    <scope>NUCLEOTIDE SEQUENCE</scope>
    <source>
        <strain evidence="4">VKM Ac-1401</strain>
    </source>
</reference>
<dbReference type="SUPFAM" id="SSF51735">
    <property type="entry name" value="NAD(P)-binding Rossmann-fold domains"/>
    <property type="match status" value="1"/>
</dbReference>
<dbReference type="InterPro" id="IPR020904">
    <property type="entry name" value="Sc_DH/Rdtase_CS"/>
</dbReference>
<keyword evidence="5" id="KW-1185">Reference proteome</keyword>
<evidence type="ECO:0000313" key="5">
    <source>
        <dbReference type="Proteomes" id="UP001142372"/>
    </source>
</evidence>
<dbReference type="Gene3D" id="3.40.50.720">
    <property type="entry name" value="NAD(P)-binding Rossmann-like Domain"/>
    <property type="match status" value="1"/>
</dbReference>
<reference evidence="4" key="1">
    <citation type="journal article" date="2014" name="Int. J. Syst. Evol. Microbiol.">
        <title>Complete genome sequence of Corynebacterium casei LMG S-19264T (=DSM 44701T), isolated from a smear-ripened cheese.</title>
        <authorList>
            <consortium name="US DOE Joint Genome Institute (JGI-PGF)"/>
            <person name="Walter F."/>
            <person name="Albersmeier A."/>
            <person name="Kalinowski J."/>
            <person name="Ruckert C."/>
        </authorList>
    </citation>
    <scope>NUCLEOTIDE SEQUENCE</scope>
    <source>
        <strain evidence="4">VKM Ac-1401</strain>
    </source>
</reference>
<dbReference type="FunFam" id="3.40.50.720:FF:000084">
    <property type="entry name" value="Short-chain dehydrogenase reductase"/>
    <property type="match status" value="1"/>
</dbReference>